<sequence>MGIGILRAILGVIPASCSRKEAAKVEDGGGGINGVCNIGLGEVNGVLFPSLSPSFVADDGLFLSREMSFGSTPSIDVDQSLSNVFSLLNLSPAMYSGHRRWQIGCGGSSDHHPVSSPRVMNSDFGLNNPFTVDSSNHHHRLCNNVDAFFFFSWV</sequence>
<reference evidence="2" key="1">
    <citation type="journal article" date="2022" name="Mol. Ecol. Resour.">
        <title>The genomes of chicory, endive, great burdock and yacon provide insights into Asteraceae palaeo-polyploidization history and plant inulin production.</title>
        <authorList>
            <person name="Fan W."/>
            <person name="Wang S."/>
            <person name="Wang H."/>
            <person name="Wang A."/>
            <person name="Jiang F."/>
            <person name="Liu H."/>
            <person name="Zhao H."/>
            <person name="Xu D."/>
            <person name="Zhang Y."/>
        </authorList>
    </citation>
    <scope>NUCLEOTIDE SEQUENCE [LARGE SCALE GENOMIC DNA]</scope>
    <source>
        <strain evidence="2">cv. Niubang</strain>
    </source>
</reference>
<protein>
    <submittedName>
        <fullName evidence="1">Uncharacterized protein</fullName>
    </submittedName>
</protein>
<comment type="caution">
    <text evidence="1">The sequence shown here is derived from an EMBL/GenBank/DDBJ whole genome shotgun (WGS) entry which is preliminary data.</text>
</comment>
<organism evidence="1 2">
    <name type="scientific">Arctium lappa</name>
    <name type="common">Greater burdock</name>
    <name type="synonym">Lappa major</name>
    <dbReference type="NCBI Taxonomy" id="4217"/>
    <lineage>
        <taxon>Eukaryota</taxon>
        <taxon>Viridiplantae</taxon>
        <taxon>Streptophyta</taxon>
        <taxon>Embryophyta</taxon>
        <taxon>Tracheophyta</taxon>
        <taxon>Spermatophyta</taxon>
        <taxon>Magnoliopsida</taxon>
        <taxon>eudicotyledons</taxon>
        <taxon>Gunneridae</taxon>
        <taxon>Pentapetalae</taxon>
        <taxon>asterids</taxon>
        <taxon>campanulids</taxon>
        <taxon>Asterales</taxon>
        <taxon>Asteraceae</taxon>
        <taxon>Carduoideae</taxon>
        <taxon>Cardueae</taxon>
        <taxon>Arctiinae</taxon>
        <taxon>Arctium</taxon>
    </lineage>
</organism>
<gene>
    <name evidence="1" type="ORF">L6452_41802</name>
</gene>
<accession>A0ACB8XIA0</accession>
<proteinExistence type="predicted"/>
<keyword evidence="2" id="KW-1185">Reference proteome</keyword>
<evidence type="ECO:0000313" key="1">
    <source>
        <dbReference type="EMBL" id="KAI3666765.1"/>
    </source>
</evidence>
<dbReference type="EMBL" id="CM042063">
    <property type="protein sequence ID" value="KAI3666765.1"/>
    <property type="molecule type" value="Genomic_DNA"/>
</dbReference>
<name>A0ACB8XIA0_ARCLA</name>
<reference evidence="1 2" key="2">
    <citation type="journal article" date="2022" name="Mol. Ecol. Resour.">
        <title>The genomes of chicory, endive, great burdock and yacon provide insights into Asteraceae paleo-polyploidization history and plant inulin production.</title>
        <authorList>
            <person name="Fan W."/>
            <person name="Wang S."/>
            <person name="Wang H."/>
            <person name="Wang A."/>
            <person name="Jiang F."/>
            <person name="Liu H."/>
            <person name="Zhao H."/>
            <person name="Xu D."/>
            <person name="Zhang Y."/>
        </authorList>
    </citation>
    <scope>NUCLEOTIDE SEQUENCE [LARGE SCALE GENOMIC DNA]</scope>
    <source>
        <strain evidence="2">cv. Niubang</strain>
    </source>
</reference>
<evidence type="ECO:0000313" key="2">
    <source>
        <dbReference type="Proteomes" id="UP001055879"/>
    </source>
</evidence>
<dbReference type="Proteomes" id="UP001055879">
    <property type="component" value="Linkage Group LG17"/>
</dbReference>